<dbReference type="OrthoDB" id="214956at2"/>
<evidence type="ECO:0000313" key="2">
    <source>
        <dbReference type="Proteomes" id="UP000199518"/>
    </source>
</evidence>
<dbReference type="STRING" id="1576369.SAMN05421753_10253"/>
<protein>
    <submittedName>
        <fullName evidence="1">Uncharacterized protein</fullName>
    </submittedName>
</protein>
<dbReference type="Proteomes" id="UP000199518">
    <property type="component" value="Unassembled WGS sequence"/>
</dbReference>
<name>A0A1I3C2M0_9PLAN</name>
<reference evidence="2" key="1">
    <citation type="submission" date="2016-10" db="EMBL/GenBank/DDBJ databases">
        <authorList>
            <person name="Varghese N."/>
            <person name="Submissions S."/>
        </authorList>
    </citation>
    <scope>NUCLEOTIDE SEQUENCE [LARGE SCALE GENOMIC DNA]</scope>
    <source>
        <strain evidence="2">DSM 26348</strain>
    </source>
</reference>
<keyword evidence="2" id="KW-1185">Reference proteome</keyword>
<dbReference type="EMBL" id="FOQD01000002">
    <property type="protein sequence ID" value="SFH68566.1"/>
    <property type="molecule type" value="Genomic_DNA"/>
</dbReference>
<sequence length="89" mass="9429">MADLTSLDGVAGAELSVEQIQGILTQIDLDLLNLVRDGKLSALKYGVGGPAGQTTDRAANLQALLAARDAYQQLLNSRPGWSMSQADMR</sequence>
<dbReference type="AlphaFoldDB" id="A0A1I3C2M0"/>
<organism evidence="1 2">
    <name type="scientific">Planctomicrobium piriforme</name>
    <dbReference type="NCBI Taxonomy" id="1576369"/>
    <lineage>
        <taxon>Bacteria</taxon>
        <taxon>Pseudomonadati</taxon>
        <taxon>Planctomycetota</taxon>
        <taxon>Planctomycetia</taxon>
        <taxon>Planctomycetales</taxon>
        <taxon>Planctomycetaceae</taxon>
        <taxon>Planctomicrobium</taxon>
    </lineage>
</organism>
<accession>A0A1I3C2M0</accession>
<gene>
    <name evidence="1" type="ORF">SAMN05421753_10253</name>
</gene>
<evidence type="ECO:0000313" key="1">
    <source>
        <dbReference type="EMBL" id="SFH68566.1"/>
    </source>
</evidence>
<proteinExistence type="predicted"/>
<dbReference type="RefSeq" id="WP_092047759.1">
    <property type="nucleotide sequence ID" value="NZ_FOQD01000002.1"/>
</dbReference>